<proteinExistence type="predicted"/>
<dbReference type="Pfam" id="PF07690">
    <property type="entry name" value="MFS_1"/>
    <property type="match status" value="1"/>
</dbReference>
<feature type="transmembrane region" description="Helical" evidence="6">
    <location>
        <begin position="205"/>
        <end position="228"/>
    </location>
</feature>
<feature type="transmembrane region" description="Helical" evidence="6">
    <location>
        <begin position="137"/>
        <end position="160"/>
    </location>
</feature>
<comment type="subcellular location">
    <subcellularLocation>
        <location evidence="1">Membrane</location>
        <topology evidence="1">Multi-pass membrane protein</topology>
    </subcellularLocation>
</comment>
<dbReference type="AlphaFoldDB" id="A0AAD9L929"/>
<sequence>MGQHEIVDDKGQYVEERIEYSAATPVDGEAQVVNEKALLRKIDFKLVPWLALLYLLSFLDRSNIGNANLFGLSKHLGLSATEYGACLAIFFGFYVLFEVPSNMVMKAWRPSLWIPTIMIGWGIVMTGMGFVKNFEGLLVARLFLGITEAGLFPGVSFYLTQWYKRYEISFRISLFFSAATAAGAFGGLLARLINLMDGVSGFHGWQWIFILEGILTVIVGIISVWMMCDYPATAKFLTPEEREAVKARLLLDNDGCSGEYKNRFIRDAFFDWKVWVFAIMFQGCLVPLYCFSLFSPTLVANLGYTAATAQLMSVPPYIVAAVTTVLAGYLSDRLQRRGVVIMGFAGLATVGFVMLVSNQIHGVNYAGLFLAAAGVYPLIPVIISWGTNNCGGSLKKSVGSAIIVSVGNVGGIISSFIYPSTDKPLYTKGHAICAGYCAVTVFLAFVMNRYYTRQNRLKEERIIARGGWTEEEKAAYKDEGDNVDWFKYVI</sequence>
<feature type="transmembrane region" description="Helical" evidence="6">
    <location>
        <begin position="398"/>
        <end position="417"/>
    </location>
</feature>
<keyword evidence="2" id="KW-0813">Transport</keyword>
<dbReference type="SUPFAM" id="SSF103473">
    <property type="entry name" value="MFS general substrate transporter"/>
    <property type="match status" value="1"/>
</dbReference>
<protein>
    <submittedName>
        <fullName evidence="8">Major facilitator superfamily domain-containing protein</fullName>
    </submittedName>
</protein>
<evidence type="ECO:0000256" key="4">
    <source>
        <dbReference type="ARBA" id="ARBA00022989"/>
    </source>
</evidence>
<gene>
    <name evidence="8" type="ORF">DB88DRAFT_503690</name>
</gene>
<feature type="transmembrane region" description="Helical" evidence="6">
    <location>
        <begin position="172"/>
        <end position="193"/>
    </location>
</feature>
<dbReference type="GO" id="GO:0022857">
    <property type="term" value="F:transmembrane transporter activity"/>
    <property type="evidence" value="ECO:0007669"/>
    <property type="project" value="InterPro"/>
</dbReference>
<accession>A0AAD9L929</accession>
<dbReference type="Proteomes" id="UP001182556">
    <property type="component" value="Unassembled WGS sequence"/>
</dbReference>
<reference evidence="8" key="1">
    <citation type="submission" date="2023-02" db="EMBL/GenBank/DDBJ databases">
        <title>Identification and recombinant expression of a fungal hydrolase from Papiliotrema laurentii that hydrolyzes apple cutin and clears colloidal polyester polyurethane.</title>
        <authorList>
            <consortium name="DOE Joint Genome Institute"/>
            <person name="Roman V.A."/>
            <person name="Bojanowski C."/>
            <person name="Crable B.R."/>
            <person name="Wagner D.N."/>
            <person name="Hung C.S."/>
            <person name="Nadeau L.J."/>
            <person name="Schratz L."/>
            <person name="Haridas S."/>
            <person name="Pangilinan J."/>
            <person name="Lipzen A."/>
            <person name="Na H."/>
            <person name="Yan M."/>
            <person name="Ng V."/>
            <person name="Grigoriev I.V."/>
            <person name="Spatafora J.W."/>
            <person name="Barlow D."/>
            <person name="Biffinger J."/>
            <person name="Kelley-Loughnane N."/>
            <person name="Varaljay V.A."/>
            <person name="Crookes-Goodson W.J."/>
        </authorList>
    </citation>
    <scope>NUCLEOTIDE SEQUENCE</scope>
    <source>
        <strain evidence="8">5307AH</strain>
    </source>
</reference>
<keyword evidence="3 6" id="KW-0812">Transmembrane</keyword>
<feature type="transmembrane region" description="Helical" evidence="6">
    <location>
        <begin position="314"/>
        <end position="331"/>
    </location>
</feature>
<dbReference type="PANTHER" id="PTHR43791:SF57">
    <property type="entry name" value="MAJOR FACILITATOR SUPERFAMILY (MFS) PROFILE DOMAIN-CONTAINING PROTEIN"/>
    <property type="match status" value="1"/>
</dbReference>
<dbReference type="FunFam" id="1.20.1250.20:FF:000034">
    <property type="entry name" value="MFS general substrate transporter"/>
    <property type="match status" value="1"/>
</dbReference>
<evidence type="ECO:0000313" key="9">
    <source>
        <dbReference type="Proteomes" id="UP001182556"/>
    </source>
</evidence>
<name>A0AAD9L929_PAPLA</name>
<feature type="transmembrane region" description="Helical" evidence="6">
    <location>
        <begin position="429"/>
        <end position="451"/>
    </location>
</feature>
<dbReference type="FunFam" id="1.20.1250.20:FF:000068">
    <property type="entry name" value="MFS general substrate transporter"/>
    <property type="match status" value="1"/>
</dbReference>
<evidence type="ECO:0000256" key="5">
    <source>
        <dbReference type="ARBA" id="ARBA00023136"/>
    </source>
</evidence>
<dbReference type="GO" id="GO:0016020">
    <property type="term" value="C:membrane"/>
    <property type="evidence" value="ECO:0007669"/>
    <property type="project" value="UniProtKB-SubCell"/>
</dbReference>
<comment type="caution">
    <text evidence="8">The sequence shown here is derived from an EMBL/GenBank/DDBJ whole genome shotgun (WGS) entry which is preliminary data.</text>
</comment>
<evidence type="ECO:0000313" key="8">
    <source>
        <dbReference type="EMBL" id="KAK1926904.1"/>
    </source>
</evidence>
<evidence type="ECO:0000256" key="1">
    <source>
        <dbReference type="ARBA" id="ARBA00004141"/>
    </source>
</evidence>
<feature type="transmembrane region" description="Helical" evidence="6">
    <location>
        <begin position="76"/>
        <end position="99"/>
    </location>
</feature>
<organism evidence="8 9">
    <name type="scientific">Papiliotrema laurentii</name>
    <name type="common">Cryptococcus laurentii</name>
    <dbReference type="NCBI Taxonomy" id="5418"/>
    <lineage>
        <taxon>Eukaryota</taxon>
        <taxon>Fungi</taxon>
        <taxon>Dikarya</taxon>
        <taxon>Basidiomycota</taxon>
        <taxon>Agaricomycotina</taxon>
        <taxon>Tremellomycetes</taxon>
        <taxon>Tremellales</taxon>
        <taxon>Rhynchogastremaceae</taxon>
        <taxon>Papiliotrema</taxon>
    </lineage>
</organism>
<keyword evidence="9" id="KW-1185">Reference proteome</keyword>
<evidence type="ECO:0000256" key="2">
    <source>
        <dbReference type="ARBA" id="ARBA00022448"/>
    </source>
</evidence>
<feature type="domain" description="Major facilitator superfamily (MFS) profile" evidence="7">
    <location>
        <begin position="46"/>
        <end position="452"/>
    </location>
</feature>
<feature type="transmembrane region" description="Helical" evidence="6">
    <location>
        <begin position="363"/>
        <end position="386"/>
    </location>
</feature>
<feature type="transmembrane region" description="Helical" evidence="6">
    <location>
        <begin position="274"/>
        <end position="294"/>
    </location>
</feature>
<dbReference type="EMBL" id="JAODAN010000001">
    <property type="protein sequence ID" value="KAK1926904.1"/>
    <property type="molecule type" value="Genomic_DNA"/>
</dbReference>
<keyword evidence="4 6" id="KW-1133">Transmembrane helix</keyword>
<dbReference type="InterPro" id="IPR020846">
    <property type="entry name" value="MFS_dom"/>
</dbReference>
<evidence type="ECO:0000256" key="3">
    <source>
        <dbReference type="ARBA" id="ARBA00022692"/>
    </source>
</evidence>
<keyword evidence="5 6" id="KW-0472">Membrane</keyword>
<dbReference type="Gene3D" id="1.20.1250.20">
    <property type="entry name" value="MFS general substrate transporter like domains"/>
    <property type="match status" value="2"/>
</dbReference>
<evidence type="ECO:0000256" key="6">
    <source>
        <dbReference type="SAM" id="Phobius"/>
    </source>
</evidence>
<feature type="transmembrane region" description="Helical" evidence="6">
    <location>
        <begin position="111"/>
        <end position="131"/>
    </location>
</feature>
<feature type="transmembrane region" description="Helical" evidence="6">
    <location>
        <begin position="338"/>
        <end position="357"/>
    </location>
</feature>
<dbReference type="PANTHER" id="PTHR43791">
    <property type="entry name" value="PERMEASE-RELATED"/>
    <property type="match status" value="1"/>
</dbReference>
<feature type="transmembrane region" description="Helical" evidence="6">
    <location>
        <begin position="46"/>
        <end position="64"/>
    </location>
</feature>
<evidence type="ECO:0000259" key="7">
    <source>
        <dbReference type="PROSITE" id="PS50850"/>
    </source>
</evidence>
<dbReference type="PROSITE" id="PS50850">
    <property type="entry name" value="MFS"/>
    <property type="match status" value="1"/>
</dbReference>
<dbReference type="InterPro" id="IPR011701">
    <property type="entry name" value="MFS"/>
</dbReference>
<dbReference type="InterPro" id="IPR036259">
    <property type="entry name" value="MFS_trans_sf"/>
</dbReference>